<dbReference type="InterPro" id="IPR023393">
    <property type="entry name" value="START-like_dom_sf"/>
</dbReference>
<dbReference type="PANTHER" id="PTHR19308:SF14">
    <property type="entry name" value="START DOMAIN-CONTAINING PROTEIN"/>
    <property type="match status" value="1"/>
</dbReference>
<comment type="caution">
    <text evidence="1">The sequence shown here is derived from an EMBL/GenBank/DDBJ whole genome shotgun (WGS) entry which is preliminary data.</text>
</comment>
<evidence type="ECO:0000313" key="1">
    <source>
        <dbReference type="EMBL" id="NBG66457.1"/>
    </source>
</evidence>
<dbReference type="InterPro" id="IPR051213">
    <property type="entry name" value="START_lipid_transfer"/>
</dbReference>
<dbReference type="AlphaFoldDB" id="A0A6N9NMY2"/>
<sequence>MAKKTVHTLLFSAMIKPLFLLCSLLFTTDFLALAPIENQWKLVNEEDGFKVYTSENAFSPIHEIKILYTATSTLDKVSITLDNVPNYKNWVYKCVDSKRVSIKNKDDFHYYILTDFPFPLSDRDLVIHTQQTMWPNGKGYSSVSKLFPSEYNKSEDRVRMAYFESKWEVVKVNSTTISIDYRVVADPAGDIPSWLVNMAITKGPVETMRKFKTMIEK</sequence>
<gene>
    <name evidence="1" type="ORF">GQN54_10040</name>
</gene>
<evidence type="ECO:0008006" key="3">
    <source>
        <dbReference type="Google" id="ProtNLM"/>
    </source>
</evidence>
<accession>A0A6N9NMY2</accession>
<dbReference type="InterPro" id="IPR028347">
    <property type="entry name" value="START_dom_prot"/>
</dbReference>
<protein>
    <recommendedName>
        <fullName evidence="3">START domain-containing protein</fullName>
    </recommendedName>
</protein>
<dbReference type="RefSeq" id="WP_160633405.1">
    <property type="nucleotide sequence ID" value="NZ_WWNE01000007.1"/>
</dbReference>
<reference evidence="1 2" key="1">
    <citation type="submission" date="2019-12" db="EMBL/GenBank/DDBJ databases">
        <authorList>
            <person name="Zhao J."/>
        </authorList>
    </citation>
    <scope>NUCLEOTIDE SEQUENCE [LARGE SCALE GENOMIC DNA]</scope>
    <source>
        <strain evidence="1 2">S-15</strain>
    </source>
</reference>
<dbReference type="PANTHER" id="PTHR19308">
    <property type="entry name" value="PHOSPHATIDYLCHOLINE TRANSFER PROTEIN"/>
    <property type="match status" value="1"/>
</dbReference>
<dbReference type="SUPFAM" id="SSF55961">
    <property type="entry name" value="Bet v1-like"/>
    <property type="match status" value="1"/>
</dbReference>
<dbReference type="Gene3D" id="3.30.530.20">
    <property type="match status" value="1"/>
</dbReference>
<proteinExistence type="predicted"/>
<dbReference type="Proteomes" id="UP000470771">
    <property type="component" value="Unassembled WGS sequence"/>
</dbReference>
<dbReference type="EMBL" id="WWNE01000007">
    <property type="protein sequence ID" value="NBG66457.1"/>
    <property type="molecule type" value="Genomic_DNA"/>
</dbReference>
<evidence type="ECO:0000313" key="2">
    <source>
        <dbReference type="Proteomes" id="UP000470771"/>
    </source>
</evidence>
<name>A0A6N9NMY2_9FLAO</name>
<dbReference type="PIRSF" id="PIRSF039033">
    <property type="entry name" value="START_dom"/>
    <property type="match status" value="1"/>
</dbReference>
<organism evidence="1 2">
    <name type="scientific">Acidiluteibacter ferrifornacis</name>
    <dbReference type="NCBI Taxonomy" id="2692424"/>
    <lineage>
        <taxon>Bacteria</taxon>
        <taxon>Pseudomonadati</taxon>
        <taxon>Bacteroidota</taxon>
        <taxon>Flavobacteriia</taxon>
        <taxon>Flavobacteriales</taxon>
        <taxon>Cryomorphaceae</taxon>
        <taxon>Acidiluteibacter</taxon>
    </lineage>
</organism>
<keyword evidence="2" id="KW-1185">Reference proteome</keyword>